<protein>
    <submittedName>
        <fullName evidence="1">SAM-dependent methyltransferase</fullName>
        <ecNumber evidence="1">2.1.1.-</ecNumber>
    </submittedName>
</protein>
<dbReference type="GO" id="GO:0008168">
    <property type="term" value="F:methyltransferase activity"/>
    <property type="evidence" value="ECO:0007669"/>
    <property type="project" value="UniProtKB-KW"/>
</dbReference>
<dbReference type="SUPFAM" id="SSF53335">
    <property type="entry name" value="S-adenosyl-L-methionine-dependent methyltransferases"/>
    <property type="match status" value="1"/>
</dbReference>
<dbReference type="Gene3D" id="1.25.40.10">
    <property type="entry name" value="Tetratricopeptide repeat domain"/>
    <property type="match status" value="1"/>
</dbReference>
<gene>
    <name evidence="1" type="ORF">OB236_14065</name>
</gene>
<dbReference type="InterPro" id="IPR038375">
    <property type="entry name" value="NDUFAF7_sf"/>
</dbReference>
<dbReference type="InterPro" id="IPR029063">
    <property type="entry name" value="SAM-dependent_MTases_sf"/>
</dbReference>
<dbReference type="SUPFAM" id="SSF48452">
    <property type="entry name" value="TPR-like"/>
    <property type="match status" value="1"/>
</dbReference>
<dbReference type="EC" id="2.1.1.-" evidence="1"/>
<comment type="caution">
    <text evidence="1">The sequence shown here is derived from an EMBL/GenBank/DDBJ whole genome shotgun (WGS) entry which is preliminary data.</text>
</comment>
<sequence length="463" mass="54056">MVFGFLKDWARDGNDVKEPIYLLEVGGGTGRCAYFMLKSLESLYMLTTESLPPIRYIWTDLPQKNVDFCASHPRFATFVQNETLDFARFDVEQDNELYLIHSKKLITTSSLTQPIIVIANYFFDSIPQDLFFFRNGQAFECQVSLEQPEPENTDSITESLTNLQLKYGYLRVETIDTGNHYKDQLLEEYQKQIATSHVLVPFVGFDFLERIRRFSQVGFMLLSADKGPCNLQELDGLDTPKLVTHGSFSLNVNYHAMGYLYELQQGKAHFPTHKQSHLNTVCLLMVPNADAFGETRQAYARYVDRFSPDDYFQLKKAFFRHLDHMDFHEILSFLRLSCNDPRLYVQCLPRLLKLSSELRDADKHTLFTLTEQVWDWYYDIGDQEDLAFLIGTLLYQMDFYEEAIEFYQKSLQKDGPLYYNMGICYYRLMKDEECLACMELSLGLDPESVDAKRIIHELERNDI</sequence>
<dbReference type="Proteomes" id="UP001652445">
    <property type="component" value="Unassembled WGS sequence"/>
</dbReference>
<name>A0ABT2UH76_9BACL</name>
<organism evidence="1 2">
    <name type="scientific">Paenibacillus baimaensis</name>
    <dbReference type="NCBI Taxonomy" id="2982185"/>
    <lineage>
        <taxon>Bacteria</taxon>
        <taxon>Bacillati</taxon>
        <taxon>Bacillota</taxon>
        <taxon>Bacilli</taxon>
        <taxon>Bacillales</taxon>
        <taxon>Paenibacillaceae</taxon>
        <taxon>Paenibacillus</taxon>
    </lineage>
</organism>
<reference evidence="1 2" key="1">
    <citation type="submission" date="2022-09" db="EMBL/GenBank/DDBJ databases">
        <authorList>
            <person name="Han X.L."/>
            <person name="Wang Q."/>
            <person name="Lu T."/>
        </authorList>
    </citation>
    <scope>NUCLEOTIDE SEQUENCE [LARGE SCALE GENOMIC DNA]</scope>
    <source>
        <strain evidence="1 2">WQ 127069</strain>
    </source>
</reference>
<dbReference type="GO" id="GO:0032259">
    <property type="term" value="P:methylation"/>
    <property type="evidence" value="ECO:0007669"/>
    <property type="project" value="UniProtKB-KW"/>
</dbReference>
<dbReference type="EMBL" id="JAOQIO010000039">
    <property type="protein sequence ID" value="MCU6793242.1"/>
    <property type="molecule type" value="Genomic_DNA"/>
</dbReference>
<keyword evidence="2" id="KW-1185">Reference proteome</keyword>
<evidence type="ECO:0000313" key="1">
    <source>
        <dbReference type="EMBL" id="MCU6793242.1"/>
    </source>
</evidence>
<accession>A0ABT2UH76</accession>
<proteinExistence type="predicted"/>
<evidence type="ECO:0000313" key="2">
    <source>
        <dbReference type="Proteomes" id="UP001652445"/>
    </source>
</evidence>
<dbReference type="Gene3D" id="3.40.50.12710">
    <property type="match status" value="1"/>
</dbReference>
<dbReference type="InterPro" id="IPR011990">
    <property type="entry name" value="TPR-like_helical_dom_sf"/>
</dbReference>
<keyword evidence="1" id="KW-0489">Methyltransferase</keyword>
<keyword evidence="1" id="KW-0808">Transferase</keyword>